<dbReference type="RefSeq" id="WP_310283673.1">
    <property type="nucleotide sequence ID" value="NZ_BAAAOM010000002.1"/>
</dbReference>
<dbReference type="InterPro" id="IPR011109">
    <property type="entry name" value="DNA_bind_recombinase_dom"/>
</dbReference>
<dbReference type="Proteomes" id="UP001183604">
    <property type="component" value="Unassembled WGS sequence"/>
</dbReference>
<dbReference type="Pfam" id="PF07508">
    <property type="entry name" value="Recombinase"/>
    <property type="match status" value="1"/>
</dbReference>
<dbReference type="EMBL" id="JAVDYD010000001">
    <property type="protein sequence ID" value="MDR7336768.1"/>
    <property type="molecule type" value="Genomic_DNA"/>
</dbReference>
<protein>
    <submittedName>
        <fullName evidence="2">DNA invertase Pin-like site-specific DNA recombinase</fullName>
    </submittedName>
</protein>
<evidence type="ECO:0000313" key="2">
    <source>
        <dbReference type="EMBL" id="MDR7336768.1"/>
    </source>
</evidence>
<reference evidence="2 3" key="1">
    <citation type="submission" date="2023-07" db="EMBL/GenBank/DDBJ databases">
        <title>Sequencing the genomes of 1000 actinobacteria strains.</title>
        <authorList>
            <person name="Klenk H.-P."/>
        </authorList>
    </citation>
    <scope>NUCLEOTIDE SEQUENCE [LARGE SCALE GENOMIC DNA]</scope>
    <source>
        <strain evidence="2 3">DSM 44724</strain>
    </source>
</reference>
<sequence>MSDLLLAAWLAGIYARVSKDTRKGSGRARASVNQQVSEARDDISDLGTYEGRPILLKETYQRDNDVSASPFATKVREDWPRFVEDVENKRINFVVLWECSRGSREGVEWLTFLSLCRSLSVPIRVVTHGRTYDVRNPRDWKTLADEGIDAEVESAKTSIRVLRDKKDTRQSGRPDGPLCYGHKREYDPDTGELLRQVPEPVESRVVIEIFEEFVGGKPLTAIMRELNERIDLPLEDPRRVPRLRRGAKWSTEALRRTLKNPAHIGKRRDPHTGELLDTQWAPLSESLPVLYWAAQRIMKERATAVQSPGKAKHLLTRIMTCGVCGATLAQHRIKGRPRYHCSGIDAQGVATGRNGCVSVSQEHMDDYITNLVVHRLSQPDLLAQAAVQDDAVIVLAQAEAEALRAKLDEAYAGYKRDVLTLDQYAERKLDLMARIEAAEAAVRNLGIPPMLRAFTGLIGANNNTQAEALVREMWKGFPVAGRRDIIRALFSKLSLRAGVPGGQVFNPDRLERTWRKWSDALDE</sequence>
<dbReference type="SUPFAM" id="SSF53041">
    <property type="entry name" value="Resolvase-like"/>
    <property type="match status" value="1"/>
</dbReference>
<proteinExistence type="predicted"/>
<dbReference type="PROSITE" id="PS51737">
    <property type="entry name" value="RECOMBINASE_DNA_BIND"/>
    <property type="match status" value="1"/>
</dbReference>
<dbReference type="Pfam" id="PF00239">
    <property type="entry name" value="Resolvase"/>
    <property type="match status" value="1"/>
</dbReference>
<name>A0ABU2AL97_9ACTN</name>
<dbReference type="PANTHER" id="PTHR30461">
    <property type="entry name" value="DNA-INVERTASE FROM LAMBDOID PROPHAGE"/>
    <property type="match status" value="1"/>
</dbReference>
<evidence type="ECO:0000259" key="1">
    <source>
        <dbReference type="PROSITE" id="PS51737"/>
    </source>
</evidence>
<dbReference type="SMART" id="SM00857">
    <property type="entry name" value="Resolvase"/>
    <property type="match status" value="1"/>
</dbReference>
<keyword evidence="3" id="KW-1185">Reference proteome</keyword>
<dbReference type="InterPro" id="IPR038109">
    <property type="entry name" value="DNA_bind_recomb_sf"/>
</dbReference>
<dbReference type="Gene3D" id="3.90.1750.20">
    <property type="entry name" value="Putative Large Serine Recombinase, Chain B, Domain 2"/>
    <property type="match status" value="1"/>
</dbReference>
<dbReference type="InterPro" id="IPR006119">
    <property type="entry name" value="Resolv_N"/>
</dbReference>
<dbReference type="InterPro" id="IPR036162">
    <property type="entry name" value="Resolvase-like_N_sf"/>
</dbReference>
<feature type="domain" description="Recombinase" evidence="1">
    <location>
        <begin position="177"/>
        <end position="304"/>
    </location>
</feature>
<dbReference type="Gene3D" id="3.40.50.1390">
    <property type="entry name" value="Resolvase, N-terminal catalytic domain"/>
    <property type="match status" value="1"/>
</dbReference>
<dbReference type="PANTHER" id="PTHR30461:SF23">
    <property type="entry name" value="DNA RECOMBINASE-RELATED"/>
    <property type="match status" value="1"/>
</dbReference>
<evidence type="ECO:0000313" key="3">
    <source>
        <dbReference type="Proteomes" id="UP001183604"/>
    </source>
</evidence>
<organism evidence="2 3">
    <name type="scientific">Glycomyces lechevalierae</name>
    <dbReference type="NCBI Taxonomy" id="256034"/>
    <lineage>
        <taxon>Bacteria</taxon>
        <taxon>Bacillati</taxon>
        <taxon>Actinomycetota</taxon>
        <taxon>Actinomycetes</taxon>
        <taxon>Glycomycetales</taxon>
        <taxon>Glycomycetaceae</taxon>
        <taxon>Glycomyces</taxon>
    </lineage>
</organism>
<comment type="caution">
    <text evidence="2">The sequence shown here is derived from an EMBL/GenBank/DDBJ whole genome shotgun (WGS) entry which is preliminary data.</text>
</comment>
<dbReference type="InterPro" id="IPR050639">
    <property type="entry name" value="SSR_resolvase"/>
</dbReference>
<gene>
    <name evidence="2" type="ORF">J2S69_000487</name>
</gene>
<accession>A0ABU2AL97</accession>